<sequence length="769" mass="88760">MALLEDKIDQITQPELRNIIKSEVKKLKGRKQFGVVFEQHIPEVVPLFSAPITIRSTVAKKKGNLSETYRVKKILGETSEVVKNSDGTIEEVPTESVVIVKQFGDPIYPALVKLDEVRNGNQSSPHHVLIEADNYHALQLLEYMYSNRVDCIYIDPPYNTGARDWKYNNDYIDSNDTYRHSKWLSMMQKRLVLAKQLLKNDGVLILTIDDYELYHIGTLLEEIFPDYDDYIVTIEHNKRGRRGKNFAKTNEFAIFLVPKGQEVIQEEILEEMIGGETRNLRRTGSGSLRTQRWRKFFPIYVDKNTLEIVSVGDPIPLGQQREDSSDENIITVWPIDENGIEKNWHYGLERTRDAVSQGKLQAREQSYGVQVYYTLREKQSKKYKTVWSKTTLDASTYGTELLSKIMGRSSNFDFPKSVYAVADCINAVVSNRENALILDFFAGSGTTLHSVLMLNQTYNKQHQCVLVTNNEVSGDEAEKLEQQGYYPGQPNWEKHGVCRSVTFPRSKFTILGKRDDGSTIEGDYTTGRLIDKEKPRNIKQIGFVDGKTLNTPMRKQLVALIDGLPQSKIKGDMPFFLDEKCSATILFDDTKFEEYLENLEENLHVTDIYIMTSRQSQFRRFKEQIIENMGYLIVKEEEKRLFSEGFSANLDYYKLDFLDPDEVALGMQFKSILPVLWMIAGSKGDIPVVEGSVRYLIPENSTYAILMKEQYFGEFSEKISVREDLTHVFIITNSEDAYFDMKSELNVPNVNMLYKNYLKNFELKRQWKE</sequence>
<gene>
    <name evidence="6" type="ORF">BACCIP111899_01978</name>
</gene>
<dbReference type="Proteomes" id="UP000789423">
    <property type="component" value="Unassembled WGS sequence"/>
</dbReference>
<dbReference type="PROSITE" id="PS00092">
    <property type="entry name" value="N6_MTASE"/>
    <property type="match status" value="1"/>
</dbReference>
<keyword evidence="4" id="KW-0680">Restriction system</keyword>
<dbReference type="PRINTS" id="PR00508">
    <property type="entry name" value="S21N4MTFRASE"/>
</dbReference>
<evidence type="ECO:0000256" key="2">
    <source>
        <dbReference type="ARBA" id="ARBA00022603"/>
    </source>
</evidence>
<dbReference type="Gene3D" id="3.40.50.150">
    <property type="entry name" value="Vaccinia Virus protein VP39"/>
    <property type="match status" value="1"/>
</dbReference>
<organism evidence="6 7">
    <name type="scientific">Bacillus rhizoplanae</name>
    <dbReference type="NCBI Taxonomy" id="2880966"/>
    <lineage>
        <taxon>Bacteria</taxon>
        <taxon>Bacillati</taxon>
        <taxon>Bacillota</taxon>
        <taxon>Bacilli</taxon>
        <taxon>Bacillales</taxon>
        <taxon>Bacillaceae</taxon>
        <taxon>Bacillus</taxon>
    </lineage>
</organism>
<evidence type="ECO:0000313" key="6">
    <source>
        <dbReference type="EMBL" id="CAG9612800.1"/>
    </source>
</evidence>
<dbReference type="RefSeq" id="WP_230574916.1">
    <property type="nucleotide sequence ID" value="NZ_CAKJTI010000007.1"/>
</dbReference>
<accession>A0ABM8YAW6</accession>
<dbReference type="SUPFAM" id="SSF53335">
    <property type="entry name" value="S-adenosyl-L-methionine-dependent methyltransferases"/>
    <property type="match status" value="1"/>
</dbReference>
<evidence type="ECO:0000256" key="4">
    <source>
        <dbReference type="ARBA" id="ARBA00022747"/>
    </source>
</evidence>
<dbReference type="EMBL" id="CAKJTI010000007">
    <property type="protein sequence ID" value="CAG9612800.1"/>
    <property type="molecule type" value="Genomic_DNA"/>
</dbReference>
<dbReference type="InterPro" id="IPR001091">
    <property type="entry name" value="RM_Methyltransferase"/>
</dbReference>
<reference evidence="6 7" key="1">
    <citation type="submission" date="2021-10" db="EMBL/GenBank/DDBJ databases">
        <authorList>
            <person name="Criscuolo A."/>
        </authorList>
    </citation>
    <scope>NUCLEOTIDE SEQUENCE [LARGE SCALE GENOMIC DNA]</scope>
    <source>
        <strain evidence="7">CIP 111899</strain>
    </source>
</reference>
<keyword evidence="2" id="KW-0489">Methyltransferase</keyword>
<feature type="domain" description="DNA methylase N-4/N-6" evidence="5">
    <location>
        <begin position="149"/>
        <end position="457"/>
    </location>
</feature>
<evidence type="ECO:0000313" key="7">
    <source>
        <dbReference type="Proteomes" id="UP000789423"/>
    </source>
</evidence>
<evidence type="ECO:0000259" key="5">
    <source>
        <dbReference type="Pfam" id="PF01555"/>
    </source>
</evidence>
<proteinExistence type="inferred from homology"/>
<comment type="similarity">
    <text evidence="1">Belongs to the N(4)/N(6)-methyltransferase family.</text>
</comment>
<name>A0ABM8YAW6_9BACI</name>
<keyword evidence="3" id="KW-0808">Transferase</keyword>
<dbReference type="InterPro" id="IPR002941">
    <property type="entry name" value="DNA_methylase_N4/N6"/>
</dbReference>
<evidence type="ECO:0000256" key="1">
    <source>
        <dbReference type="ARBA" id="ARBA00006594"/>
    </source>
</evidence>
<comment type="caution">
    <text evidence="6">The sequence shown here is derived from an EMBL/GenBank/DDBJ whole genome shotgun (WGS) entry which is preliminary data.</text>
</comment>
<protein>
    <recommendedName>
        <fullName evidence="5">DNA methylase N-4/N-6 domain-containing protein</fullName>
    </recommendedName>
</protein>
<evidence type="ECO:0000256" key="3">
    <source>
        <dbReference type="ARBA" id="ARBA00022679"/>
    </source>
</evidence>
<dbReference type="InterPro" id="IPR029063">
    <property type="entry name" value="SAM-dependent_MTases_sf"/>
</dbReference>
<dbReference type="InterPro" id="IPR002052">
    <property type="entry name" value="DNA_methylase_N6_adenine_CS"/>
</dbReference>
<keyword evidence="7" id="KW-1185">Reference proteome</keyword>
<dbReference type="Pfam" id="PF01555">
    <property type="entry name" value="N6_N4_Mtase"/>
    <property type="match status" value="1"/>
</dbReference>